<protein>
    <submittedName>
        <fullName evidence="1">DUF2164 domain-containing protein</fullName>
    </submittedName>
</protein>
<evidence type="ECO:0000313" key="2">
    <source>
        <dbReference type="Proteomes" id="UP000501812"/>
    </source>
</evidence>
<sequence length="94" mass="10873">MKVHLSNAETKEILQSIERFFSQELEVEIGDLQSGFVLDFFLKEIAPFAYNQGVEDARRFFTEKLEDLPGACFEHGLTYWHQKKGGNPRLPSHD</sequence>
<dbReference type="Proteomes" id="UP000501812">
    <property type="component" value="Chromosome"/>
</dbReference>
<organism evidence="1 2">
    <name type="scientific">Luteolibacter luteus</name>
    <dbReference type="NCBI Taxonomy" id="2728835"/>
    <lineage>
        <taxon>Bacteria</taxon>
        <taxon>Pseudomonadati</taxon>
        <taxon>Verrucomicrobiota</taxon>
        <taxon>Verrucomicrobiia</taxon>
        <taxon>Verrucomicrobiales</taxon>
        <taxon>Verrucomicrobiaceae</taxon>
        <taxon>Luteolibacter</taxon>
    </lineage>
</organism>
<name>A0A858RQ30_9BACT</name>
<accession>A0A858RQ30</accession>
<gene>
    <name evidence="1" type="ORF">HHL09_24110</name>
</gene>
<dbReference type="Pfam" id="PF09932">
    <property type="entry name" value="DUF2164"/>
    <property type="match status" value="1"/>
</dbReference>
<dbReference type="RefSeq" id="WP_169457218.1">
    <property type="nucleotide sequence ID" value="NZ_CP051774.1"/>
</dbReference>
<dbReference type="AlphaFoldDB" id="A0A858RQ30"/>
<dbReference type="InterPro" id="IPR018680">
    <property type="entry name" value="DUF2164"/>
</dbReference>
<dbReference type="EMBL" id="CP051774">
    <property type="protein sequence ID" value="QJE98731.1"/>
    <property type="molecule type" value="Genomic_DNA"/>
</dbReference>
<evidence type="ECO:0000313" key="1">
    <source>
        <dbReference type="EMBL" id="QJE98731.1"/>
    </source>
</evidence>
<keyword evidence="2" id="KW-1185">Reference proteome</keyword>
<dbReference type="KEGG" id="luo:HHL09_24110"/>
<reference evidence="1 2" key="1">
    <citation type="submission" date="2020-04" db="EMBL/GenBank/DDBJ databases">
        <title>Luteolibacter sp. G-1-1-1 isolated from soil.</title>
        <authorList>
            <person name="Dahal R.H."/>
        </authorList>
    </citation>
    <scope>NUCLEOTIDE SEQUENCE [LARGE SCALE GENOMIC DNA]</scope>
    <source>
        <strain evidence="1 2">G-1-1-1</strain>
    </source>
</reference>
<proteinExistence type="predicted"/>